<evidence type="ECO:0000256" key="3">
    <source>
        <dbReference type="ARBA" id="ARBA00022795"/>
    </source>
</evidence>
<dbReference type="RefSeq" id="WP_090208027.1">
    <property type="nucleotide sequence ID" value="NZ_FOZM01000002.1"/>
</dbReference>
<sequence length="221" mass="24006">MIVEPLTSATPIEPFSQTPNATAATQLSSDFEVFLQMLTAQMQYQDPLNPIDSTDYATQLATFSGVEQAVQTNDLLKSLTNQLGVGGLTDLAPWVGKEVRATVPVRFEGEPVTLYPRTDGFADQWEVSVRDAKGEEVRRLTVDPDTDTAVWDGLRYGGLMATDGTYTFQAIGLSNGQIVSEGEVETYARVTEARIDQGNQILVIEGGARIPLSDVTALRES</sequence>
<feature type="domain" description="FlgD Tudor-like" evidence="7">
    <location>
        <begin position="94"/>
        <end position="216"/>
    </location>
</feature>
<evidence type="ECO:0000256" key="5">
    <source>
        <dbReference type="RuleBase" id="RU362076"/>
    </source>
</evidence>
<dbReference type="OrthoDB" id="9785233at2"/>
<keyword evidence="8" id="KW-0966">Cell projection</keyword>
<evidence type="ECO:0000256" key="4">
    <source>
        <dbReference type="ARBA" id="ARBA00024746"/>
    </source>
</evidence>
<feature type="domain" description="FlgD/Vpr Ig-like" evidence="6">
    <location>
        <begin position="107"/>
        <end position="170"/>
    </location>
</feature>
<dbReference type="Pfam" id="PF13860">
    <property type="entry name" value="FlgD_ig"/>
    <property type="match status" value="1"/>
</dbReference>
<dbReference type="Gene3D" id="2.60.40.4070">
    <property type="match status" value="1"/>
</dbReference>
<dbReference type="GO" id="GO:0044781">
    <property type="term" value="P:bacterial-type flagellum organization"/>
    <property type="evidence" value="ECO:0007669"/>
    <property type="project" value="UniProtKB-UniRule"/>
</dbReference>
<evidence type="ECO:0000256" key="1">
    <source>
        <dbReference type="ARBA" id="ARBA00010577"/>
    </source>
</evidence>
<protein>
    <recommendedName>
        <fullName evidence="2 5">Basal-body rod modification protein FlgD</fullName>
    </recommendedName>
</protein>
<keyword evidence="8" id="KW-0282">Flagellum</keyword>
<dbReference type="STRING" id="1123755.SAMN05444714_2113"/>
<evidence type="ECO:0000313" key="8">
    <source>
        <dbReference type="EMBL" id="SFS19167.1"/>
    </source>
</evidence>
<accession>A0A1I6MU53</accession>
<reference evidence="8 9" key="1">
    <citation type="submission" date="2016-10" db="EMBL/GenBank/DDBJ databases">
        <authorList>
            <person name="de Groot N.N."/>
        </authorList>
    </citation>
    <scope>NUCLEOTIDE SEQUENCE [LARGE SCALE GENOMIC DNA]</scope>
    <source>
        <strain evidence="8 9">DSM 29433</strain>
    </source>
</reference>
<comment type="similarity">
    <text evidence="1 5">Belongs to the FlgD family.</text>
</comment>
<keyword evidence="9" id="KW-1185">Reference proteome</keyword>
<evidence type="ECO:0000259" key="6">
    <source>
        <dbReference type="Pfam" id="PF13860"/>
    </source>
</evidence>
<dbReference type="Pfam" id="PF13861">
    <property type="entry name" value="FLgD_tudor"/>
    <property type="match status" value="1"/>
</dbReference>
<proteinExistence type="inferred from homology"/>
<dbReference type="EMBL" id="FOZM01000002">
    <property type="protein sequence ID" value="SFS19167.1"/>
    <property type="molecule type" value="Genomic_DNA"/>
</dbReference>
<dbReference type="Pfam" id="PF03963">
    <property type="entry name" value="FlgD"/>
    <property type="match status" value="1"/>
</dbReference>
<gene>
    <name evidence="8" type="ORF">SAMN05444714_2113</name>
</gene>
<organism evidence="8 9">
    <name type="scientific">Yoonia litorea</name>
    <dbReference type="NCBI Taxonomy" id="1123755"/>
    <lineage>
        <taxon>Bacteria</taxon>
        <taxon>Pseudomonadati</taxon>
        <taxon>Pseudomonadota</taxon>
        <taxon>Alphaproteobacteria</taxon>
        <taxon>Rhodobacterales</taxon>
        <taxon>Paracoccaceae</taxon>
        <taxon>Yoonia</taxon>
    </lineage>
</organism>
<dbReference type="InterPro" id="IPR025963">
    <property type="entry name" value="FLgD_Tudor"/>
</dbReference>
<evidence type="ECO:0000259" key="7">
    <source>
        <dbReference type="Pfam" id="PF13861"/>
    </source>
</evidence>
<dbReference type="InterPro" id="IPR005648">
    <property type="entry name" value="FlgD"/>
</dbReference>
<comment type="function">
    <text evidence="4 5">Required for flagellar hook formation. May act as a scaffolding protein.</text>
</comment>
<evidence type="ECO:0000313" key="9">
    <source>
        <dbReference type="Proteomes" id="UP000198926"/>
    </source>
</evidence>
<name>A0A1I6MU53_9RHOB</name>
<dbReference type="AlphaFoldDB" id="A0A1I6MU53"/>
<dbReference type="InterPro" id="IPR025965">
    <property type="entry name" value="FlgD/Vpr_Ig-like"/>
</dbReference>
<keyword evidence="3 5" id="KW-1005">Bacterial flagellum biogenesis</keyword>
<keyword evidence="8" id="KW-0969">Cilium</keyword>
<evidence type="ECO:0000256" key="2">
    <source>
        <dbReference type="ARBA" id="ARBA00016013"/>
    </source>
</evidence>
<dbReference type="Proteomes" id="UP000198926">
    <property type="component" value="Unassembled WGS sequence"/>
</dbReference>